<organism evidence="2">
    <name type="scientific">Coccidioides posadasii (strain RMSCC 757 / Silveira)</name>
    <name type="common">Valley fever fungus</name>
    <dbReference type="NCBI Taxonomy" id="443226"/>
    <lineage>
        <taxon>Eukaryota</taxon>
        <taxon>Fungi</taxon>
        <taxon>Dikarya</taxon>
        <taxon>Ascomycota</taxon>
        <taxon>Pezizomycotina</taxon>
        <taxon>Eurotiomycetes</taxon>
        <taxon>Eurotiomycetidae</taxon>
        <taxon>Onygenales</taxon>
        <taxon>Onygenaceae</taxon>
        <taxon>Coccidioides</taxon>
    </lineage>
</organism>
<proteinExistence type="predicted"/>
<gene>
    <name evidence="1" type="ORF">CPSG_09306</name>
</gene>
<protein>
    <submittedName>
        <fullName evidence="1">Uncharacterized protein</fullName>
    </submittedName>
</protein>
<evidence type="ECO:0000313" key="1">
    <source>
        <dbReference type="EMBL" id="EFW14232.1"/>
    </source>
</evidence>
<reference evidence="2" key="2">
    <citation type="submission" date="2010-03" db="EMBL/GenBank/DDBJ databases">
        <title>The genome sequence of Coccidioides posadasii strain Silveira.</title>
        <authorList>
            <consortium name="The Broad Institute Genome Sequencing Center for Infectious Disease"/>
            <person name="Neafsey D."/>
            <person name="Orbach M."/>
            <person name="Henn M.R."/>
            <person name="Cole G.T."/>
            <person name="Galgiani J."/>
            <person name="Gardner M.J."/>
            <person name="Kirkland T.N."/>
            <person name="Taylor J.W."/>
            <person name="Young S.K."/>
            <person name="Zeng Q."/>
            <person name="Koehrsen M."/>
            <person name="Alvarado L."/>
            <person name="Berlin A."/>
            <person name="Borenstein D."/>
            <person name="Chapman S.B."/>
            <person name="Chen Z."/>
            <person name="Engels R."/>
            <person name="Freedman E."/>
            <person name="Gellesch M."/>
            <person name="Goldberg J."/>
            <person name="Griggs A."/>
            <person name="Gujja S."/>
            <person name="Heilman E."/>
            <person name="Heiman D."/>
            <person name="Howarth C."/>
            <person name="Jen D."/>
            <person name="Larson L."/>
            <person name="Mehta T."/>
            <person name="Neiman D."/>
            <person name="Park D."/>
            <person name="Pearson M."/>
            <person name="Richards J."/>
            <person name="Roberts A."/>
            <person name="Saif S."/>
            <person name="Shea T."/>
            <person name="Shenoy N."/>
            <person name="Sisk P."/>
            <person name="Stolte C."/>
            <person name="Sykes S."/>
            <person name="Walk T."/>
            <person name="White J."/>
            <person name="Yandava C."/>
            <person name="Haas B."/>
            <person name="Nusbaum C."/>
            <person name="Birren B."/>
        </authorList>
    </citation>
    <scope>NUCLEOTIDE SEQUENCE [LARGE SCALE GENOMIC DNA]</scope>
    <source>
        <strain evidence="2">RMSCC 757 / Silveira</strain>
    </source>
</reference>
<dbReference type="HOGENOM" id="CLU_2454570_0_0_1"/>
<dbReference type="VEuPathDB" id="FungiDB:CPSG_09306"/>
<dbReference type="EMBL" id="GL636508">
    <property type="protein sequence ID" value="EFW14232.1"/>
    <property type="molecule type" value="Genomic_DNA"/>
</dbReference>
<reference evidence="2" key="1">
    <citation type="journal article" date="2010" name="Genome Res.">
        <title>Population genomic sequencing of Coccidioides fungi reveals recent hybridization and transposon control.</title>
        <authorList>
            <person name="Neafsey D.E."/>
            <person name="Barker B.M."/>
            <person name="Sharpton T.J."/>
            <person name="Stajich J.E."/>
            <person name="Park D.J."/>
            <person name="Whiston E."/>
            <person name="Hung C.-Y."/>
            <person name="McMahan C."/>
            <person name="White J."/>
            <person name="Sykes S."/>
            <person name="Heiman D."/>
            <person name="Young S."/>
            <person name="Zeng Q."/>
            <person name="Abouelleil A."/>
            <person name="Aftuck L."/>
            <person name="Bessette D."/>
            <person name="Brown A."/>
            <person name="FitzGerald M."/>
            <person name="Lui A."/>
            <person name="Macdonald J.P."/>
            <person name="Priest M."/>
            <person name="Orbach M.J."/>
            <person name="Galgiani J.N."/>
            <person name="Kirkland T.N."/>
            <person name="Cole G.T."/>
            <person name="Birren B.W."/>
            <person name="Henn M.R."/>
            <person name="Taylor J.W."/>
            <person name="Rounsley S.D."/>
        </authorList>
    </citation>
    <scope>NUCLEOTIDE SEQUENCE [LARGE SCALE GENOMIC DNA]</scope>
    <source>
        <strain evidence="2">RMSCC 757 / Silveira</strain>
    </source>
</reference>
<sequence>MAGNLNRMASGWNLYVLEHRYCMACQWFPMLDAELLDSSSFSDSDSEYAPLLLMITQHLKKPAERVYTANSLLKAHQAQRMPKSEAILE</sequence>
<dbReference type="AlphaFoldDB" id="E9DHK7"/>
<dbReference type="Proteomes" id="UP000002497">
    <property type="component" value="Unassembled WGS sequence"/>
</dbReference>
<dbReference type="VEuPathDB" id="FungiDB:D8B26_002411"/>
<accession>E9DHK7</accession>
<evidence type="ECO:0000313" key="2">
    <source>
        <dbReference type="Proteomes" id="UP000002497"/>
    </source>
</evidence>
<name>E9DHK7_COCPS</name>
<keyword evidence="2" id="KW-1185">Reference proteome</keyword>